<dbReference type="SUPFAM" id="SSF52047">
    <property type="entry name" value="RNI-like"/>
    <property type="match status" value="1"/>
</dbReference>
<name>A0A9W8L1V7_9FUNG</name>
<reference evidence="1" key="1">
    <citation type="submission" date="2022-07" db="EMBL/GenBank/DDBJ databases">
        <title>Phylogenomic reconstructions and comparative analyses of Kickxellomycotina fungi.</title>
        <authorList>
            <person name="Reynolds N.K."/>
            <person name="Stajich J.E."/>
            <person name="Barry K."/>
            <person name="Grigoriev I.V."/>
            <person name="Crous P."/>
            <person name="Smith M.E."/>
        </authorList>
    </citation>
    <scope>NUCLEOTIDE SEQUENCE</scope>
    <source>
        <strain evidence="1">CBS 109367</strain>
    </source>
</reference>
<dbReference type="AlphaFoldDB" id="A0A9W8L1V7"/>
<dbReference type="OrthoDB" id="5528763at2759"/>
<keyword evidence="2" id="KW-1185">Reference proteome</keyword>
<proteinExistence type="predicted"/>
<sequence length="583" mass="65634">MASLSPLQTLPLHVVEMIVDHLTANIRQALSKNFGDDREIEQYQRSQTPLLWVCHSFRSVVSERLFKDYELNFDAHGDKLVGGTALWMRHLKRFNGPLHLVAKRLTVQVSAWAIYTGTALEVLSSKPHSDYFFPKARTLEIKLINGPDPECSSVTTEMAENAVAFVRWVWRLAPKLNQTEMSSGMSSLDGRSFSSSFHFNFPIAICFDAMATALSRFGRIRISCRVEGKFVFQFMDTIKNLVYLNTNFCYNAPQTMELIRQNASTLKHLVLSAFGVDITGIIQGNGTALAEYPHLETLDVDYYSGWRTLQQRSFDGAAPFPRLRHLICRDGYPFSDELVLFRGNAATLEHLHLPLTQSLVNTLIRHGVFTPDSHPKLQYVILLPPPDIMEDNGANNLDLVSIDGSDEPDYVQLMLNIAPGAAVRKIYYWAPPQLTPPVLSLFGKHVFLQVLVMSELRLSIWDAMTLIRLLPLLSDLHALAPTLDPLPAGVTSDGLVPYVLSNYSPMAVRFRCWHMEGAIHDKHLIDAVTPVLLLALACPNFDYAAVTRNRRYLFAGQLERAIDKPSFEAFAPHLRRLIPLSGF</sequence>
<organism evidence="1 2">
    <name type="scientific">Coemansia spiralis</name>
    <dbReference type="NCBI Taxonomy" id="417178"/>
    <lineage>
        <taxon>Eukaryota</taxon>
        <taxon>Fungi</taxon>
        <taxon>Fungi incertae sedis</taxon>
        <taxon>Zoopagomycota</taxon>
        <taxon>Kickxellomycotina</taxon>
        <taxon>Kickxellomycetes</taxon>
        <taxon>Kickxellales</taxon>
        <taxon>Kickxellaceae</taxon>
        <taxon>Coemansia</taxon>
    </lineage>
</organism>
<accession>A0A9W8L1V7</accession>
<dbReference type="EMBL" id="JANBTX010000451">
    <property type="protein sequence ID" value="KAJ2682258.1"/>
    <property type="molecule type" value="Genomic_DNA"/>
</dbReference>
<dbReference type="InterPro" id="IPR032675">
    <property type="entry name" value="LRR_dom_sf"/>
</dbReference>
<comment type="caution">
    <text evidence="1">The sequence shown here is derived from an EMBL/GenBank/DDBJ whole genome shotgun (WGS) entry which is preliminary data.</text>
</comment>
<gene>
    <name evidence="1" type="ORF">IWW39_006067</name>
</gene>
<evidence type="ECO:0000313" key="1">
    <source>
        <dbReference type="EMBL" id="KAJ2682258.1"/>
    </source>
</evidence>
<dbReference type="Gene3D" id="3.80.10.10">
    <property type="entry name" value="Ribonuclease Inhibitor"/>
    <property type="match status" value="1"/>
</dbReference>
<protein>
    <submittedName>
        <fullName evidence="1">Uncharacterized protein</fullName>
    </submittedName>
</protein>
<dbReference type="Proteomes" id="UP001151516">
    <property type="component" value="Unassembled WGS sequence"/>
</dbReference>
<evidence type="ECO:0000313" key="2">
    <source>
        <dbReference type="Proteomes" id="UP001151516"/>
    </source>
</evidence>